<gene>
    <name evidence="2" type="ORF">JTE90_014830</name>
</gene>
<protein>
    <submittedName>
        <fullName evidence="2">Uncharacterized protein</fullName>
    </submittedName>
</protein>
<name>A0AAV6TSR8_9ARAC</name>
<evidence type="ECO:0000313" key="3">
    <source>
        <dbReference type="Proteomes" id="UP000827092"/>
    </source>
</evidence>
<organism evidence="2 3">
    <name type="scientific">Oedothorax gibbosus</name>
    <dbReference type="NCBI Taxonomy" id="931172"/>
    <lineage>
        <taxon>Eukaryota</taxon>
        <taxon>Metazoa</taxon>
        <taxon>Ecdysozoa</taxon>
        <taxon>Arthropoda</taxon>
        <taxon>Chelicerata</taxon>
        <taxon>Arachnida</taxon>
        <taxon>Araneae</taxon>
        <taxon>Araneomorphae</taxon>
        <taxon>Entelegynae</taxon>
        <taxon>Araneoidea</taxon>
        <taxon>Linyphiidae</taxon>
        <taxon>Erigoninae</taxon>
        <taxon>Oedothorax</taxon>
    </lineage>
</organism>
<feature type="compositionally biased region" description="Basic and acidic residues" evidence="1">
    <location>
        <begin position="23"/>
        <end position="32"/>
    </location>
</feature>
<keyword evidence="3" id="KW-1185">Reference proteome</keyword>
<sequence length="296" mass="33151">MKYSSEVSYLQYAEHLVQQKQRNSSESRDFFVDRTGSNDDPADGFFIDNKGNQDEDIPDSDIFSIDRHFHPQTKTFCSILKITDPNDVLFNKTNESFSISDFSGTDTDFSYSTLPSFNPDEVSLSDVDDSLDASKPDLNSSESRDFFVDRTGSNDDPADGFFIDNKGNQVEDIPDSDIFSIDRHFHPQTKTFCSILKITDPNDVLFNKTNESFSISDFSGTDTDFSSTLPSFNPDEVSLSDVDDSLDASKPDLNSSESRGFVVDRTGSNDDPADGFFIDIKGNQDEDIPDSDIFFH</sequence>
<reference evidence="2 3" key="1">
    <citation type="journal article" date="2022" name="Nat. Ecol. Evol.">
        <title>A masculinizing supergene underlies an exaggerated male reproductive morph in a spider.</title>
        <authorList>
            <person name="Hendrickx F."/>
            <person name="De Corte Z."/>
            <person name="Sonet G."/>
            <person name="Van Belleghem S.M."/>
            <person name="Kostlbacher S."/>
            <person name="Vangestel C."/>
        </authorList>
    </citation>
    <scope>NUCLEOTIDE SEQUENCE [LARGE SCALE GENOMIC DNA]</scope>
    <source>
        <strain evidence="2">W744_W776</strain>
    </source>
</reference>
<feature type="region of interest" description="Disordered" evidence="1">
    <location>
        <begin position="20"/>
        <end position="54"/>
    </location>
</feature>
<dbReference type="AlphaFoldDB" id="A0AAV6TSR8"/>
<proteinExistence type="predicted"/>
<dbReference type="EMBL" id="JAFNEN010001070">
    <property type="protein sequence ID" value="KAG8175107.1"/>
    <property type="molecule type" value="Genomic_DNA"/>
</dbReference>
<feature type="region of interest" description="Disordered" evidence="1">
    <location>
        <begin position="128"/>
        <end position="152"/>
    </location>
</feature>
<evidence type="ECO:0000256" key="1">
    <source>
        <dbReference type="SAM" id="MobiDB-lite"/>
    </source>
</evidence>
<dbReference type="Proteomes" id="UP000827092">
    <property type="component" value="Unassembled WGS sequence"/>
</dbReference>
<evidence type="ECO:0000313" key="2">
    <source>
        <dbReference type="EMBL" id="KAG8175107.1"/>
    </source>
</evidence>
<comment type="caution">
    <text evidence="2">The sequence shown here is derived from an EMBL/GenBank/DDBJ whole genome shotgun (WGS) entry which is preliminary data.</text>
</comment>
<accession>A0AAV6TSR8</accession>
<feature type="region of interest" description="Disordered" evidence="1">
    <location>
        <begin position="243"/>
        <end position="296"/>
    </location>
</feature>